<evidence type="ECO:0000313" key="3">
    <source>
        <dbReference type="Proteomes" id="UP000295117"/>
    </source>
</evidence>
<feature type="region of interest" description="Disordered" evidence="1">
    <location>
        <begin position="21"/>
        <end position="40"/>
    </location>
</feature>
<dbReference type="PROSITE" id="PS51257">
    <property type="entry name" value="PROKAR_LIPOPROTEIN"/>
    <property type="match status" value="1"/>
</dbReference>
<accession>A0A4R8S0H4</accession>
<proteinExistence type="predicted"/>
<sequence length="342" mass="36975" precursor="true">MRLHRSAVVLVLVISGCQGRGGSGSGITTDSGATSAPSVSTTVKRAPGKYRDRQPADVQAALAHYDEQRAIDPCGLVDQNQLSGYGKLLYIGAGWNADTCYVKYDVPKGANGIKEINIGRRSSDRRTHTGERRDSFSCSYKVDNNFTYPDEMPDLIYTSVALARTGDSNEVSALCPIAQDLGNQTVARARPAPQRKDSRRVPVDNLAAMDPCGPIDALGDRPIEIGDWGMPFECSFQNPGNTELRGITAIRLEYTSIVQAPQPKLVKPGLIQLGGVQVKVREDEITCEYNAYVGDDQPGSGLDDTIPEQWVAVVSVDAPRVNGGCADTRALTEKAITLYQQR</sequence>
<evidence type="ECO:0000256" key="1">
    <source>
        <dbReference type="SAM" id="MobiDB-lite"/>
    </source>
</evidence>
<dbReference type="EMBL" id="PECH01000007">
    <property type="protein sequence ID" value="TDZ82140.1"/>
    <property type="molecule type" value="Genomic_DNA"/>
</dbReference>
<evidence type="ECO:0000313" key="2">
    <source>
        <dbReference type="EMBL" id="TDZ82140.1"/>
    </source>
</evidence>
<evidence type="ECO:0008006" key="4">
    <source>
        <dbReference type="Google" id="ProtNLM"/>
    </source>
</evidence>
<feature type="compositionally biased region" description="Low complexity" evidence="1">
    <location>
        <begin position="26"/>
        <end position="35"/>
    </location>
</feature>
<comment type="caution">
    <text evidence="2">The sequence shown here is derived from an EMBL/GenBank/DDBJ whole genome shotgun (WGS) entry which is preliminary data.</text>
</comment>
<gene>
    <name evidence="2" type="ORF">DE4585_02672</name>
</gene>
<name>A0A4R8S0H4_9MYCO</name>
<protein>
    <recommendedName>
        <fullName evidence="4">DUF3558 domain-containing protein</fullName>
    </recommendedName>
</protein>
<organism evidence="2 3">
    <name type="scientific">Mycobacteroides salmoniphilum</name>
    <dbReference type="NCBI Taxonomy" id="404941"/>
    <lineage>
        <taxon>Bacteria</taxon>
        <taxon>Bacillati</taxon>
        <taxon>Actinomycetota</taxon>
        <taxon>Actinomycetes</taxon>
        <taxon>Mycobacteriales</taxon>
        <taxon>Mycobacteriaceae</taxon>
        <taxon>Mycobacteroides</taxon>
    </lineage>
</organism>
<reference evidence="2 3" key="1">
    <citation type="journal article" date="2019" name="Sci. Rep.">
        <title>Extended insight into the Mycobacterium chelonae-abscessus complex through whole genome sequencing of Mycobacterium salmoniphilum outbreak and Mycobacterium salmoniphilum-like strains.</title>
        <authorList>
            <person name="Behra P.R.K."/>
            <person name="Das S."/>
            <person name="Pettersson B.M.F."/>
            <person name="Shirreff L."/>
            <person name="DuCote T."/>
            <person name="Jacobsson K.G."/>
            <person name="Ennis D.G."/>
            <person name="Kirsebom L.A."/>
        </authorList>
    </citation>
    <scope>NUCLEOTIDE SEQUENCE [LARGE SCALE GENOMIC DNA]</scope>
    <source>
        <strain evidence="2 3">DE 4585</strain>
    </source>
</reference>
<dbReference type="Proteomes" id="UP000295117">
    <property type="component" value="Unassembled WGS sequence"/>
</dbReference>
<dbReference type="AlphaFoldDB" id="A0A4R8S0H4"/>